<reference evidence="3" key="3">
    <citation type="submission" date="2021-01" db="EMBL/GenBank/DDBJ databases">
        <title>Phytophthora aleatoria, a newly-described species from Pinus radiata is distinct from Phytophthora cactorum isolates based on comparative genomics.</title>
        <authorList>
            <person name="Mcdougal R."/>
            <person name="Panda P."/>
            <person name="Williams N."/>
            <person name="Studholme D.J."/>
        </authorList>
    </citation>
    <scope>NUCLEOTIDE SEQUENCE</scope>
    <source>
        <strain evidence="3">NZFS 3830</strain>
    </source>
</reference>
<dbReference type="EMBL" id="JAENGZ010000936">
    <property type="protein sequence ID" value="KAG6952255.1"/>
    <property type="molecule type" value="Genomic_DNA"/>
</dbReference>
<evidence type="ECO:0000313" key="1">
    <source>
        <dbReference type="EMBL" id="KAG2939853.1"/>
    </source>
</evidence>
<accession>A0A329S7R2</accession>
<dbReference type="VEuPathDB" id="FungiDB:PC110_g11921"/>
<evidence type="ECO:0000313" key="4">
    <source>
        <dbReference type="EMBL" id="RAW31738.1"/>
    </source>
</evidence>
<dbReference type="AlphaFoldDB" id="A0A329S7R2"/>
<dbReference type="OrthoDB" id="127134at2759"/>
<reference evidence="1" key="2">
    <citation type="submission" date="2018-10" db="EMBL/GenBank/DDBJ databases">
        <title>Effector identification in a new, highly contiguous assembly of the strawberry crown rot pathogen Phytophthora cactorum.</title>
        <authorList>
            <person name="Armitage A.D."/>
            <person name="Nellist C.F."/>
            <person name="Bates H."/>
            <person name="Vickerstaff R.J."/>
            <person name="Harrison R.J."/>
        </authorList>
    </citation>
    <scope>NUCLEOTIDE SEQUENCE</scope>
    <source>
        <strain evidence="1">4040</strain>
        <strain evidence="2">P421</strain>
    </source>
</reference>
<dbReference type="Proteomes" id="UP000760860">
    <property type="component" value="Unassembled WGS sequence"/>
</dbReference>
<gene>
    <name evidence="3" type="ORF">JG687_00013124</name>
    <name evidence="4" type="ORF">PC110_g11921</name>
    <name evidence="1" type="ORF">PC117_g10788</name>
    <name evidence="2" type="ORF">PC129_g15768</name>
</gene>
<dbReference type="Proteomes" id="UP000251314">
    <property type="component" value="Unassembled WGS sequence"/>
</dbReference>
<dbReference type="Proteomes" id="UP000688947">
    <property type="component" value="Unassembled WGS sequence"/>
</dbReference>
<evidence type="ECO:0000313" key="3">
    <source>
        <dbReference type="EMBL" id="KAG6952255.1"/>
    </source>
</evidence>
<evidence type="ECO:0000313" key="5">
    <source>
        <dbReference type="Proteomes" id="UP000251314"/>
    </source>
</evidence>
<dbReference type="EMBL" id="MJFZ01000309">
    <property type="protein sequence ID" value="RAW31738.1"/>
    <property type="molecule type" value="Genomic_DNA"/>
</dbReference>
<organism evidence="4 5">
    <name type="scientific">Phytophthora cactorum</name>
    <dbReference type="NCBI Taxonomy" id="29920"/>
    <lineage>
        <taxon>Eukaryota</taxon>
        <taxon>Sar</taxon>
        <taxon>Stramenopiles</taxon>
        <taxon>Oomycota</taxon>
        <taxon>Peronosporomycetes</taxon>
        <taxon>Peronosporales</taxon>
        <taxon>Peronosporaceae</taxon>
        <taxon>Phytophthora</taxon>
    </lineage>
</organism>
<evidence type="ECO:0000313" key="2">
    <source>
        <dbReference type="EMBL" id="KAG3213281.1"/>
    </source>
</evidence>
<comment type="caution">
    <text evidence="4">The sequence shown here is derived from an EMBL/GenBank/DDBJ whole genome shotgun (WGS) entry which is preliminary data.</text>
</comment>
<name>A0A329S7R2_9STRA</name>
<dbReference type="Proteomes" id="UP000736787">
    <property type="component" value="Unassembled WGS sequence"/>
</dbReference>
<dbReference type="EMBL" id="RCMV01000749">
    <property type="protein sequence ID" value="KAG3213281.1"/>
    <property type="molecule type" value="Genomic_DNA"/>
</dbReference>
<protein>
    <submittedName>
        <fullName evidence="4">Uncharacterized protein</fullName>
    </submittedName>
</protein>
<sequence>MLNLGAHWRLANRDQADIRFLEGKVSVECLSPDCASTQGNMKRVLGRIPDDSGVHLVVTHSLWNHYFLSRTRDKFGNKRYDNFREDLPDSLRQAHFYRVGSLAKHCNEEEEDDNGKNGAAIKRRFEAWATTGWMMISQWENW</sequence>
<dbReference type="EMBL" id="RCMK01000267">
    <property type="protein sequence ID" value="KAG2939853.1"/>
    <property type="molecule type" value="Genomic_DNA"/>
</dbReference>
<keyword evidence="5" id="KW-1185">Reference proteome</keyword>
<reference evidence="4 5" key="1">
    <citation type="submission" date="2018-01" db="EMBL/GenBank/DDBJ databases">
        <title>Draft genome of the strawberry crown rot pathogen Phytophthora cactorum.</title>
        <authorList>
            <person name="Armitage A.D."/>
            <person name="Lysoe E."/>
            <person name="Nellist C.F."/>
            <person name="Harrison R.J."/>
            <person name="Brurberg M.B."/>
        </authorList>
    </citation>
    <scope>NUCLEOTIDE SEQUENCE [LARGE SCALE GENOMIC DNA]</scope>
    <source>
        <strain evidence="4 5">10300</strain>
    </source>
</reference>
<proteinExistence type="predicted"/>